<evidence type="ECO:0000313" key="16">
    <source>
        <dbReference type="Proteomes" id="UP000322165"/>
    </source>
</evidence>
<evidence type="ECO:0000256" key="1">
    <source>
        <dbReference type="ARBA" id="ARBA00001970"/>
    </source>
</evidence>
<proteinExistence type="inferred from homology"/>
<dbReference type="PANTHER" id="PTHR30529">
    <property type="entry name" value="CYTOCHROME B561"/>
    <property type="match status" value="1"/>
</dbReference>
<reference evidence="15 16" key="1">
    <citation type="submission" date="2019-09" db="EMBL/GenBank/DDBJ databases">
        <title>Arenimonas chukotkensis sp. nov., a bacterium isolated from Chukotka hot spring, Arctic region, Russia.</title>
        <authorList>
            <person name="Zayulina K.S."/>
            <person name="Prokofeva M.I."/>
            <person name="Elcheninov A.G."/>
            <person name="Novikov A."/>
            <person name="Kochetkova T.V."/>
            <person name="Kublanov I.V."/>
        </authorList>
    </citation>
    <scope>NUCLEOTIDE SEQUENCE [LARGE SCALE GENOMIC DNA]</scope>
    <source>
        <strain evidence="15 16">3729k</strain>
    </source>
</reference>
<evidence type="ECO:0000256" key="11">
    <source>
        <dbReference type="ARBA" id="ARBA00023136"/>
    </source>
</evidence>
<evidence type="ECO:0000256" key="8">
    <source>
        <dbReference type="ARBA" id="ARBA00022982"/>
    </source>
</evidence>
<dbReference type="GO" id="GO:0005886">
    <property type="term" value="C:plasma membrane"/>
    <property type="evidence" value="ECO:0007669"/>
    <property type="project" value="UniProtKB-SubCell"/>
</dbReference>
<evidence type="ECO:0000256" key="13">
    <source>
        <dbReference type="SAM" id="Phobius"/>
    </source>
</evidence>
<evidence type="ECO:0000259" key="14">
    <source>
        <dbReference type="Pfam" id="PF01292"/>
    </source>
</evidence>
<keyword evidence="11 13" id="KW-0472">Membrane</keyword>
<evidence type="ECO:0000256" key="10">
    <source>
        <dbReference type="ARBA" id="ARBA00023004"/>
    </source>
</evidence>
<comment type="similarity">
    <text evidence="12">Belongs to the cytochrome b561 family.</text>
</comment>
<dbReference type="AlphaFoldDB" id="A0A5B2ZDR5"/>
<sequence>MPIRNLPERWGGPSIVLHWLSLILVLALAIIGLLMSELPNSAFKVQVYALHKSLGLSVLGLTAVRLLWRLAAGSPGPVPGTPRWMHAAAQATHGALYALLLLMPLSGWLYNSASGFPLKFFGWFDVPALSGRDPQLKAFAHEAHEWLFIALAVLVTVHAAAALYHHYRRRDATLARMLPLAKPPAEGDGGRN</sequence>
<comment type="subcellular location">
    <subcellularLocation>
        <location evidence="2">Cell membrane</location>
        <topology evidence="2">Multi-pass membrane protein</topology>
    </subcellularLocation>
</comment>
<organism evidence="15 16">
    <name type="scientific">Arenimonas fontis</name>
    <dbReference type="NCBI Taxonomy" id="2608255"/>
    <lineage>
        <taxon>Bacteria</taxon>
        <taxon>Pseudomonadati</taxon>
        <taxon>Pseudomonadota</taxon>
        <taxon>Gammaproteobacteria</taxon>
        <taxon>Lysobacterales</taxon>
        <taxon>Lysobacteraceae</taxon>
        <taxon>Arenimonas</taxon>
    </lineage>
</organism>
<keyword evidence="10" id="KW-0408">Iron</keyword>
<dbReference type="GO" id="GO:0022904">
    <property type="term" value="P:respiratory electron transport chain"/>
    <property type="evidence" value="ECO:0007669"/>
    <property type="project" value="InterPro"/>
</dbReference>
<name>A0A5B2ZDR5_9GAMM</name>
<evidence type="ECO:0000256" key="9">
    <source>
        <dbReference type="ARBA" id="ARBA00022989"/>
    </source>
</evidence>
<evidence type="ECO:0000256" key="12">
    <source>
        <dbReference type="ARBA" id="ARBA00037975"/>
    </source>
</evidence>
<gene>
    <name evidence="15" type="ORF">F0415_04470</name>
</gene>
<dbReference type="InterPro" id="IPR052168">
    <property type="entry name" value="Cytochrome_b561_oxidase"/>
</dbReference>
<comment type="caution">
    <text evidence="15">The sequence shown here is derived from an EMBL/GenBank/DDBJ whole genome shotgun (WGS) entry which is preliminary data.</text>
</comment>
<feature type="domain" description="Cytochrome b561 bacterial/Ni-hydrogenase" evidence="14">
    <location>
        <begin position="9"/>
        <end position="179"/>
    </location>
</feature>
<accession>A0A5B2ZDR5</accession>
<evidence type="ECO:0000256" key="4">
    <source>
        <dbReference type="ARBA" id="ARBA00022475"/>
    </source>
</evidence>
<keyword evidence="16" id="KW-1185">Reference proteome</keyword>
<dbReference type="InterPro" id="IPR011577">
    <property type="entry name" value="Cyt_b561_bac/Ni-Hgenase"/>
</dbReference>
<keyword evidence="7" id="KW-0479">Metal-binding</keyword>
<dbReference type="InterPro" id="IPR016174">
    <property type="entry name" value="Di-haem_cyt_TM"/>
</dbReference>
<keyword evidence="6 13" id="KW-0812">Transmembrane</keyword>
<dbReference type="Pfam" id="PF01292">
    <property type="entry name" value="Ni_hydr_CYTB"/>
    <property type="match status" value="1"/>
</dbReference>
<comment type="cofactor">
    <cofactor evidence="1">
        <name>heme b</name>
        <dbReference type="ChEBI" id="CHEBI:60344"/>
    </cofactor>
</comment>
<keyword evidence="3" id="KW-0813">Transport</keyword>
<evidence type="ECO:0000256" key="5">
    <source>
        <dbReference type="ARBA" id="ARBA00022617"/>
    </source>
</evidence>
<dbReference type="EMBL" id="VUOD01000003">
    <property type="protein sequence ID" value="KAA2285181.1"/>
    <property type="molecule type" value="Genomic_DNA"/>
</dbReference>
<keyword evidence="5" id="KW-0349">Heme</keyword>
<evidence type="ECO:0000313" key="15">
    <source>
        <dbReference type="EMBL" id="KAA2285181.1"/>
    </source>
</evidence>
<evidence type="ECO:0000256" key="6">
    <source>
        <dbReference type="ARBA" id="ARBA00022692"/>
    </source>
</evidence>
<feature type="transmembrane region" description="Helical" evidence="13">
    <location>
        <begin position="12"/>
        <end position="35"/>
    </location>
</feature>
<dbReference type="Proteomes" id="UP000322165">
    <property type="component" value="Unassembled WGS sequence"/>
</dbReference>
<dbReference type="SUPFAM" id="SSF81342">
    <property type="entry name" value="Transmembrane di-heme cytochromes"/>
    <property type="match status" value="1"/>
</dbReference>
<feature type="transmembrane region" description="Helical" evidence="13">
    <location>
        <begin position="146"/>
        <end position="167"/>
    </location>
</feature>
<evidence type="ECO:0000256" key="7">
    <source>
        <dbReference type="ARBA" id="ARBA00022723"/>
    </source>
</evidence>
<keyword evidence="9 13" id="KW-1133">Transmembrane helix</keyword>
<dbReference type="RefSeq" id="WP_149860004.1">
    <property type="nucleotide sequence ID" value="NZ_VUOD01000003.1"/>
</dbReference>
<feature type="transmembrane region" description="Helical" evidence="13">
    <location>
        <begin position="88"/>
        <end position="110"/>
    </location>
</feature>
<reference evidence="15 16" key="2">
    <citation type="submission" date="2019-09" db="EMBL/GenBank/DDBJ databases">
        <authorList>
            <person name="Mazur A."/>
        </authorList>
    </citation>
    <scope>NUCLEOTIDE SEQUENCE [LARGE SCALE GENOMIC DNA]</scope>
    <source>
        <strain evidence="15 16">3729k</strain>
    </source>
</reference>
<evidence type="ECO:0000256" key="3">
    <source>
        <dbReference type="ARBA" id="ARBA00022448"/>
    </source>
</evidence>
<protein>
    <submittedName>
        <fullName evidence="15">Cytochrome b</fullName>
    </submittedName>
</protein>
<keyword evidence="8" id="KW-0249">Electron transport</keyword>
<dbReference type="GO" id="GO:0009055">
    <property type="term" value="F:electron transfer activity"/>
    <property type="evidence" value="ECO:0007669"/>
    <property type="project" value="InterPro"/>
</dbReference>
<keyword evidence="4" id="KW-1003">Cell membrane</keyword>
<dbReference type="GO" id="GO:0020037">
    <property type="term" value="F:heme binding"/>
    <property type="evidence" value="ECO:0007669"/>
    <property type="project" value="TreeGrafter"/>
</dbReference>
<dbReference type="PANTHER" id="PTHR30529:SF7">
    <property type="entry name" value="CYTOCHROME B561 BACTERIAL_NI-HYDROGENASE DOMAIN-CONTAINING PROTEIN"/>
    <property type="match status" value="1"/>
</dbReference>
<dbReference type="GO" id="GO:0046872">
    <property type="term" value="F:metal ion binding"/>
    <property type="evidence" value="ECO:0007669"/>
    <property type="project" value="UniProtKB-KW"/>
</dbReference>
<evidence type="ECO:0000256" key="2">
    <source>
        <dbReference type="ARBA" id="ARBA00004651"/>
    </source>
</evidence>